<evidence type="ECO:0000313" key="2">
    <source>
        <dbReference type="Proteomes" id="UP000222542"/>
    </source>
</evidence>
<accession>A0A2G2ZIZ8</accession>
<sequence>MLANSNLSPVIPVDGNKLSSQSEAAVVASGDVVGDSKPAASIPRRESEFPLTLETRPHNKLIWRRPSDRFPRIISSPTVEKRADLSKHKEQVKRLVEDLKRTSIDMQRTAIAELWLLAKHNMDNCMVIAKCGAISLLVNQLHS</sequence>
<organism evidence="1 2">
    <name type="scientific">Capsicum annuum</name>
    <name type="common">Capsicum pepper</name>
    <dbReference type="NCBI Taxonomy" id="4072"/>
    <lineage>
        <taxon>Eukaryota</taxon>
        <taxon>Viridiplantae</taxon>
        <taxon>Streptophyta</taxon>
        <taxon>Embryophyta</taxon>
        <taxon>Tracheophyta</taxon>
        <taxon>Spermatophyta</taxon>
        <taxon>Magnoliopsida</taxon>
        <taxon>eudicotyledons</taxon>
        <taxon>Gunneridae</taxon>
        <taxon>Pentapetalae</taxon>
        <taxon>asterids</taxon>
        <taxon>lamiids</taxon>
        <taxon>Solanales</taxon>
        <taxon>Solanaceae</taxon>
        <taxon>Solanoideae</taxon>
        <taxon>Capsiceae</taxon>
        <taxon>Capsicum</taxon>
    </lineage>
</organism>
<dbReference type="InterPro" id="IPR016024">
    <property type="entry name" value="ARM-type_fold"/>
</dbReference>
<keyword evidence="2" id="KW-1185">Reference proteome</keyword>
<dbReference type="AlphaFoldDB" id="A0A2G2ZIZ8"/>
<dbReference type="Gene3D" id="1.25.10.10">
    <property type="entry name" value="Leucine-rich Repeat Variant"/>
    <property type="match status" value="1"/>
</dbReference>
<dbReference type="InterPro" id="IPR011989">
    <property type="entry name" value="ARM-like"/>
</dbReference>
<reference evidence="1 2" key="1">
    <citation type="journal article" date="2014" name="Nat. Genet.">
        <title>Genome sequence of the hot pepper provides insights into the evolution of pungency in Capsicum species.</title>
        <authorList>
            <person name="Kim S."/>
            <person name="Park M."/>
            <person name="Yeom S.I."/>
            <person name="Kim Y.M."/>
            <person name="Lee J.M."/>
            <person name="Lee H.A."/>
            <person name="Seo E."/>
            <person name="Choi J."/>
            <person name="Cheong K."/>
            <person name="Kim K.T."/>
            <person name="Jung K."/>
            <person name="Lee G.W."/>
            <person name="Oh S.K."/>
            <person name="Bae C."/>
            <person name="Kim S.B."/>
            <person name="Lee H.Y."/>
            <person name="Kim S.Y."/>
            <person name="Kim M.S."/>
            <person name="Kang B.C."/>
            <person name="Jo Y.D."/>
            <person name="Yang H.B."/>
            <person name="Jeong H.J."/>
            <person name="Kang W.H."/>
            <person name="Kwon J.K."/>
            <person name="Shin C."/>
            <person name="Lim J.Y."/>
            <person name="Park J.H."/>
            <person name="Huh J.H."/>
            <person name="Kim J.S."/>
            <person name="Kim B.D."/>
            <person name="Cohen O."/>
            <person name="Paran I."/>
            <person name="Suh M.C."/>
            <person name="Lee S.B."/>
            <person name="Kim Y.K."/>
            <person name="Shin Y."/>
            <person name="Noh S.J."/>
            <person name="Park J."/>
            <person name="Seo Y.S."/>
            <person name="Kwon S.Y."/>
            <person name="Kim H.A."/>
            <person name="Park J.M."/>
            <person name="Kim H.J."/>
            <person name="Choi S.B."/>
            <person name="Bosland P.W."/>
            <person name="Reeves G."/>
            <person name="Jo S.H."/>
            <person name="Lee B.W."/>
            <person name="Cho H.T."/>
            <person name="Choi H.S."/>
            <person name="Lee M.S."/>
            <person name="Yu Y."/>
            <person name="Do Choi Y."/>
            <person name="Park B.S."/>
            <person name="van Deynze A."/>
            <person name="Ashrafi H."/>
            <person name="Hill T."/>
            <person name="Kim W.T."/>
            <person name="Pai H.S."/>
            <person name="Ahn H.K."/>
            <person name="Yeam I."/>
            <person name="Giovannoni J.J."/>
            <person name="Rose J.K."/>
            <person name="Sorensen I."/>
            <person name="Lee S.J."/>
            <person name="Kim R.W."/>
            <person name="Choi I.Y."/>
            <person name="Choi B.S."/>
            <person name="Lim J.S."/>
            <person name="Lee Y.H."/>
            <person name="Choi D."/>
        </authorList>
    </citation>
    <scope>NUCLEOTIDE SEQUENCE [LARGE SCALE GENOMIC DNA]</scope>
    <source>
        <strain evidence="2">cv. CM334</strain>
    </source>
</reference>
<dbReference type="STRING" id="4072.A0A2G2ZIZ8"/>
<evidence type="ECO:0000313" key="1">
    <source>
        <dbReference type="EMBL" id="PHT81962.1"/>
    </source>
</evidence>
<name>A0A2G2ZIZ8_CAPAN</name>
<comment type="caution">
    <text evidence="1">The sequence shown here is derived from an EMBL/GenBank/DDBJ whole genome shotgun (WGS) entry which is preliminary data.</text>
</comment>
<gene>
    <name evidence="1" type="ORF">T459_14977</name>
</gene>
<dbReference type="SUPFAM" id="SSF48371">
    <property type="entry name" value="ARM repeat"/>
    <property type="match status" value="1"/>
</dbReference>
<protein>
    <submittedName>
        <fullName evidence="1">Uncharacterized protein</fullName>
    </submittedName>
</protein>
<dbReference type="Proteomes" id="UP000222542">
    <property type="component" value="Unassembled WGS sequence"/>
</dbReference>
<proteinExistence type="predicted"/>
<dbReference type="EMBL" id="AYRZ02000005">
    <property type="protein sequence ID" value="PHT81962.1"/>
    <property type="molecule type" value="Genomic_DNA"/>
</dbReference>
<reference evidence="1 2" key="2">
    <citation type="journal article" date="2017" name="Genome Biol.">
        <title>New reference genome sequences of hot pepper reveal the massive evolution of plant disease-resistance genes by retroduplication.</title>
        <authorList>
            <person name="Kim S."/>
            <person name="Park J."/>
            <person name="Yeom S.I."/>
            <person name="Kim Y.M."/>
            <person name="Seo E."/>
            <person name="Kim K.T."/>
            <person name="Kim M.S."/>
            <person name="Lee J.M."/>
            <person name="Cheong K."/>
            <person name="Shin H.S."/>
            <person name="Kim S.B."/>
            <person name="Han K."/>
            <person name="Lee J."/>
            <person name="Park M."/>
            <person name="Lee H.A."/>
            <person name="Lee H.Y."/>
            <person name="Lee Y."/>
            <person name="Oh S."/>
            <person name="Lee J.H."/>
            <person name="Choi E."/>
            <person name="Choi E."/>
            <person name="Lee S.E."/>
            <person name="Jeon J."/>
            <person name="Kim H."/>
            <person name="Choi G."/>
            <person name="Song H."/>
            <person name="Lee J."/>
            <person name="Lee S.C."/>
            <person name="Kwon J.K."/>
            <person name="Lee H.Y."/>
            <person name="Koo N."/>
            <person name="Hong Y."/>
            <person name="Kim R.W."/>
            <person name="Kang W.H."/>
            <person name="Huh J.H."/>
            <person name="Kang B.C."/>
            <person name="Yang T.J."/>
            <person name="Lee Y.H."/>
            <person name="Bennetzen J.L."/>
            <person name="Choi D."/>
        </authorList>
    </citation>
    <scope>NUCLEOTIDE SEQUENCE [LARGE SCALE GENOMIC DNA]</scope>
    <source>
        <strain evidence="2">cv. CM334</strain>
    </source>
</reference>
<dbReference type="Gramene" id="PHT81962">
    <property type="protein sequence ID" value="PHT81962"/>
    <property type="gene ID" value="T459_14977"/>
</dbReference>